<accession>A0A1C3WN98</accession>
<dbReference type="Pfam" id="PF10754">
    <property type="entry name" value="DUF2569"/>
    <property type="match status" value="1"/>
</dbReference>
<gene>
    <name evidence="3" type="ORF">GA0061099_1006484</name>
</gene>
<feature type="transmembrane region" description="Helical" evidence="1">
    <location>
        <begin position="137"/>
        <end position="161"/>
    </location>
</feature>
<evidence type="ECO:0000313" key="3">
    <source>
        <dbReference type="EMBL" id="SCB41194.1"/>
    </source>
</evidence>
<dbReference type="EMBL" id="FMAE01000006">
    <property type="protein sequence ID" value="SCB41194.1"/>
    <property type="molecule type" value="Genomic_DNA"/>
</dbReference>
<reference evidence="3 4" key="1">
    <citation type="submission" date="2016-08" db="EMBL/GenBank/DDBJ databases">
        <authorList>
            <person name="Seilhamer J.J."/>
        </authorList>
    </citation>
    <scope>NUCLEOTIDE SEQUENCE [LARGE SCALE GENOMIC DNA]</scope>
    <source>
        <strain evidence="3 4">CCBAU 10071</strain>
    </source>
</reference>
<organism evidence="3 4">
    <name type="scientific">Bradyrhizobium yuanmingense</name>
    <dbReference type="NCBI Taxonomy" id="108015"/>
    <lineage>
        <taxon>Bacteria</taxon>
        <taxon>Pseudomonadati</taxon>
        <taxon>Pseudomonadota</taxon>
        <taxon>Alphaproteobacteria</taxon>
        <taxon>Hyphomicrobiales</taxon>
        <taxon>Nitrobacteraceae</taxon>
        <taxon>Bradyrhizobium</taxon>
    </lineage>
</organism>
<dbReference type="InterPro" id="IPR019690">
    <property type="entry name" value="DUF2569"/>
</dbReference>
<protein>
    <recommendedName>
        <fullName evidence="2">GYF domain-containing protein</fullName>
    </recommendedName>
</protein>
<dbReference type="Proteomes" id="UP000183174">
    <property type="component" value="Unassembled WGS sequence"/>
</dbReference>
<feature type="domain" description="GYF" evidence="2">
    <location>
        <begin position="5"/>
        <end position="53"/>
    </location>
</feature>
<dbReference type="InterPro" id="IPR025640">
    <property type="entry name" value="GYF_2"/>
</dbReference>
<keyword evidence="1" id="KW-0472">Membrane</keyword>
<feature type="transmembrane region" description="Helical" evidence="1">
    <location>
        <begin position="168"/>
        <end position="191"/>
    </location>
</feature>
<dbReference type="AlphaFoldDB" id="A0A1C3WN98"/>
<keyword evidence="1" id="KW-0812">Transmembrane</keyword>
<evidence type="ECO:0000259" key="2">
    <source>
        <dbReference type="Pfam" id="PF14237"/>
    </source>
</evidence>
<dbReference type="Pfam" id="PF14237">
    <property type="entry name" value="GYF_2"/>
    <property type="match status" value="1"/>
</dbReference>
<sequence length="240" mass="26724">MADSWYYAEGGQRRGPFSISELLPLLASIADPRRVLVWRHGFENWKPAGEVHEITEQLLQSPPPSPASPPVEVIREAAAPAEEAASFKDVQPEMTGISGWLGLLAFGQMIGIVRLVVNTAQYVQSISSETWVQFSIVFWGEIAMNAALIGLAIWTAVLLFMHSRRFRAFFIVQMICAVLMPLIDLVWVASIFSIGLNRPFGDFFTIEPLQVARMVVGAISAAIWITYVLRSRRVANTFTE</sequence>
<feature type="transmembrane region" description="Helical" evidence="1">
    <location>
        <begin position="211"/>
        <end position="229"/>
    </location>
</feature>
<keyword evidence="1" id="KW-1133">Transmembrane helix</keyword>
<proteinExistence type="predicted"/>
<name>A0A1C3WN98_9BRAD</name>
<dbReference type="RefSeq" id="WP_036026339.1">
    <property type="nucleotide sequence ID" value="NZ_FMAE01000006.1"/>
</dbReference>
<feature type="transmembrane region" description="Helical" evidence="1">
    <location>
        <begin position="97"/>
        <end position="117"/>
    </location>
</feature>
<evidence type="ECO:0000256" key="1">
    <source>
        <dbReference type="SAM" id="Phobius"/>
    </source>
</evidence>
<evidence type="ECO:0000313" key="4">
    <source>
        <dbReference type="Proteomes" id="UP000183174"/>
    </source>
</evidence>